<organism evidence="1 2">
    <name type="scientific">Chryseobacterium polytrichastri</name>
    <dbReference type="NCBI Taxonomy" id="1302687"/>
    <lineage>
        <taxon>Bacteria</taxon>
        <taxon>Pseudomonadati</taxon>
        <taxon>Bacteroidota</taxon>
        <taxon>Flavobacteriia</taxon>
        <taxon>Flavobacteriales</taxon>
        <taxon>Weeksellaceae</taxon>
        <taxon>Chryseobacterium group</taxon>
        <taxon>Chryseobacterium</taxon>
    </lineage>
</organism>
<keyword evidence="2" id="KW-1185">Reference proteome</keyword>
<reference evidence="2" key="1">
    <citation type="submission" date="2016-11" db="EMBL/GenBank/DDBJ databases">
        <authorList>
            <person name="Varghese N."/>
            <person name="Submissions S."/>
        </authorList>
    </citation>
    <scope>NUCLEOTIDE SEQUENCE [LARGE SCALE GENOMIC DNA]</scope>
    <source>
        <strain evidence="2">DSM 26899</strain>
    </source>
</reference>
<sequence>MNFFLNILFQLSCFSLYLGQNLTDDMLMNSKQSRSENINLHGPVKSAYWYYTYISDSLGNVQDLQKAKEEVMYFSRNIGGAIFISFDNKGRIIKQIPRYENWMDMTKKPLSERYAIFHEYDDKDLQQKKNIKVVKYPKYSIYNDYQLVKQNYVYKNNIYQNDNKQVFGYVYLLDQHKRIKQEKFYLVSDSDKFTLNEKDLIRKTEFIYNNKGNLIKQNIKPGISGKEMPFNAVDTESSYCPDLHFSYEYDNQDRIVKMTLYGCEEEVQSETYTYDSNKNYISKNEIYFTSSLRSKVYVTKKTIMYYDEFGNIIHKQYVPEFPNQKLRGFMYELPEHTYYKYEYDEYNNWYKCKVYMNGQDGPITAIIERELEYFK</sequence>
<dbReference type="EMBL" id="FRAV01000007">
    <property type="protein sequence ID" value="SHK73750.1"/>
    <property type="molecule type" value="Genomic_DNA"/>
</dbReference>
<proteinExistence type="predicted"/>
<dbReference type="Gene3D" id="2.180.10.10">
    <property type="entry name" value="RHS repeat-associated core"/>
    <property type="match status" value="1"/>
</dbReference>
<evidence type="ECO:0000313" key="2">
    <source>
        <dbReference type="Proteomes" id="UP000184364"/>
    </source>
</evidence>
<dbReference type="AlphaFoldDB" id="A0A1M6UX37"/>
<evidence type="ECO:0000313" key="1">
    <source>
        <dbReference type="EMBL" id="SHK73750.1"/>
    </source>
</evidence>
<gene>
    <name evidence="1" type="ORF">SAMN05444267_100772</name>
</gene>
<protein>
    <submittedName>
        <fullName evidence="1">Uncharacterized protein</fullName>
    </submittedName>
</protein>
<accession>A0A1M6UX37</accession>
<dbReference type="STRING" id="1302687.SAMN05444267_100772"/>
<name>A0A1M6UX37_9FLAO</name>
<dbReference type="Proteomes" id="UP000184364">
    <property type="component" value="Unassembled WGS sequence"/>
</dbReference>